<sequence length="145" mass="16098">MSRTEERDSSRITRRRAELTRPRRAERLSALTARVSSGDEAALIVFEQRRSSDGPLFLFEETIKAVTRKTRGGGESEMKRGKLEKDDDRWVMAPAKSRRDGDGDGVCGDLNGMSGDGGGRTVLVWVGLCVWSLALEAKSQEIQRV</sequence>
<evidence type="ECO:0000313" key="3">
    <source>
        <dbReference type="Proteomes" id="UP001341840"/>
    </source>
</evidence>
<name>A0ABU6YT31_9FABA</name>
<feature type="region of interest" description="Disordered" evidence="1">
    <location>
        <begin position="1"/>
        <end position="23"/>
    </location>
</feature>
<evidence type="ECO:0000313" key="2">
    <source>
        <dbReference type="EMBL" id="MED6212991.1"/>
    </source>
</evidence>
<dbReference type="EMBL" id="JASCZI010243294">
    <property type="protein sequence ID" value="MED6212991.1"/>
    <property type="molecule type" value="Genomic_DNA"/>
</dbReference>
<accession>A0ABU6YT31</accession>
<comment type="caution">
    <text evidence="2">The sequence shown here is derived from an EMBL/GenBank/DDBJ whole genome shotgun (WGS) entry which is preliminary data.</text>
</comment>
<reference evidence="2 3" key="1">
    <citation type="journal article" date="2023" name="Plants (Basel)">
        <title>Bridging the Gap: Combining Genomics and Transcriptomics Approaches to Understand Stylosanthes scabra, an Orphan Legume from the Brazilian Caatinga.</title>
        <authorList>
            <person name="Ferreira-Neto J.R.C."/>
            <person name="da Silva M.D."/>
            <person name="Binneck E."/>
            <person name="de Melo N.F."/>
            <person name="da Silva R.H."/>
            <person name="de Melo A.L.T.M."/>
            <person name="Pandolfi V."/>
            <person name="Bustamante F.O."/>
            <person name="Brasileiro-Vidal A.C."/>
            <person name="Benko-Iseppon A.M."/>
        </authorList>
    </citation>
    <scope>NUCLEOTIDE SEQUENCE [LARGE SCALE GENOMIC DNA]</scope>
    <source>
        <tissue evidence="2">Leaves</tissue>
    </source>
</reference>
<organism evidence="2 3">
    <name type="scientific">Stylosanthes scabra</name>
    <dbReference type="NCBI Taxonomy" id="79078"/>
    <lineage>
        <taxon>Eukaryota</taxon>
        <taxon>Viridiplantae</taxon>
        <taxon>Streptophyta</taxon>
        <taxon>Embryophyta</taxon>
        <taxon>Tracheophyta</taxon>
        <taxon>Spermatophyta</taxon>
        <taxon>Magnoliopsida</taxon>
        <taxon>eudicotyledons</taxon>
        <taxon>Gunneridae</taxon>
        <taxon>Pentapetalae</taxon>
        <taxon>rosids</taxon>
        <taxon>fabids</taxon>
        <taxon>Fabales</taxon>
        <taxon>Fabaceae</taxon>
        <taxon>Papilionoideae</taxon>
        <taxon>50 kb inversion clade</taxon>
        <taxon>dalbergioids sensu lato</taxon>
        <taxon>Dalbergieae</taxon>
        <taxon>Pterocarpus clade</taxon>
        <taxon>Stylosanthes</taxon>
    </lineage>
</organism>
<dbReference type="Proteomes" id="UP001341840">
    <property type="component" value="Unassembled WGS sequence"/>
</dbReference>
<gene>
    <name evidence="2" type="ORF">PIB30_088962</name>
</gene>
<protein>
    <submittedName>
        <fullName evidence="2">Uncharacterized protein</fullName>
    </submittedName>
</protein>
<proteinExistence type="predicted"/>
<keyword evidence="3" id="KW-1185">Reference proteome</keyword>
<evidence type="ECO:0000256" key="1">
    <source>
        <dbReference type="SAM" id="MobiDB-lite"/>
    </source>
</evidence>